<evidence type="ECO:0000313" key="4">
    <source>
        <dbReference type="Proteomes" id="UP000283523"/>
    </source>
</evidence>
<reference evidence="3 4" key="1">
    <citation type="submission" date="2018-08" db="EMBL/GenBank/DDBJ databases">
        <title>Fibrisoma montanum sp. nov., isolated from Danxia mountain soil.</title>
        <authorList>
            <person name="Huang Y."/>
        </authorList>
    </citation>
    <scope>NUCLEOTIDE SEQUENCE [LARGE SCALE GENOMIC DNA]</scope>
    <source>
        <strain evidence="3 4">HYT19</strain>
    </source>
</reference>
<feature type="domain" description="DUF4350" evidence="2">
    <location>
        <begin position="37"/>
        <end position="220"/>
    </location>
</feature>
<dbReference type="AlphaFoldDB" id="A0A418MJF5"/>
<feature type="transmembrane region" description="Helical" evidence="1">
    <location>
        <begin position="261"/>
        <end position="278"/>
    </location>
</feature>
<sequence length="392" mass="45505">MRPNKYLLILLATITVYALFEYYRPKPINWQPTYENDDKIPFGTKVLYDLMPEVMQPDVRTVRLPVYNHLTETPLPGRSNYVFICRDFDADGNDLRQLFAYVRKGNNVLVSAYYVPDSLSRVLGFKAEVKAPILSDTTLVNNFVNPNLRKPGGYNFFHDDGRNYLKLLKPQQITVLGRNARGEPVFIRVPYGKGQFLIHNLPLAFTNYYVLSPKTSDYAFKALSYLPTLPTYWDEYQKQGRFDEEQQSILRYVRTQPALNWAYYLVVVGLIVYAIFAGKRTQRVIPVVEPPQNTSLDFVKTVGRLYFQQGDHDNMTRKKMQYFLAELRERYGLNTTVLDREFTETLARKSGVSMEEAAELVRLLRNTQASISLSEYDLLTLNRAIEKFNQTI</sequence>
<dbReference type="Pfam" id="PF14258">
    <property type="entry name" value="DUF4350"/>
    <property type="match status" value="1"/>
</dbReference>
<gene>
    <name evidence="3" type="ORF">DYU11_03910</name>
</gene>
<keyword evidence="1" id="KW-0812">Transmembrane</keyword>
<evidence type="ECO:0000259" key="2">
    <source>
        <dbReference type="Pfam" id="PF14258"/>
    </source>
</evidence>
<dbReference type="EMBL" id="QXED01000001">
    <property type="protein sequence ID" value="RIV27461.1"/>
    <property type="molecule type" value="Genomic_DNA"/>
</dbReference>
<name>A0A418MJF5_9BACT</name>
<organism evidence="3 4">
    <name type="scientific">Fibrisoma montanum</name>
    <dbReference type="NCBI Taxonomy" id="2305895"/>
    <lineage>
        <taxon>Bacteria</taxon>
        <taxon>Pseudomonadati</taxon>
        <taxon>Bacteroidota</taxon>
        <taxon>Cytophagia</taxon>
        <taxon>Cytophagales</taxon>
        <taxon>Spirosomataceae</taxon>
        <taxon>Fibrisoma</taxon>
    </lineage>
</organism>
<dbReference type="OrthoDB" id="1111222at2"/>
<dbReference type="InterPro" id="IPR025646">
    <property type="entry name" value="DUF4350"/>
</dbReference>
<keyword evidence="4" id="KW-1185">Reference proteome</keyword>
<evidence type="ECO:0000313" key="3">
    <source>
        <dbReference type="EMBL" id="RIV27461.1"/>
    </source>
</evidence>
<comment type="caution">
    <text evidence="3">The sequence shown here is derived from an EMBL/GenBank/DDBJ whole genome shotgun (WGS) entry which is preliminary data.</text>
</comment>
<evidence type="ECO:0000256" key="1">
    <source>
        <dbReference type="SAM" id="Phobius"/>
    </source>
</evidence>
<proteinExistence type="predicted"/>
<accession>A0A418MJF5</accession>
<protein>
    <submittedName>
        <fullName evidence="3">DUF4350 domain-containing protein</fullName>
    </submittedName>
</protein>
<keyword evidence="1" id="KW-0472">Membrane</keyword>
<keyword evidence="1" id="KW-1133">Transmembrane helix</keyword>
<dbReference type="RefSeq" id="WP_119666312.1">
    <property type="nucleotide sequence ID" value="NZ_QXED01000001.1"/>
</dbReference>
<dbReference type="Proteomes" id="UP000283523">
    <property type="component" value="Unassembled WGS sequence"/>
</dbReference>